<feature type="domain" description="LYR motif-containing protein Cup1-like N-terminal" evidence="1">
    <location>
        <begin position="11"/>
        <end position="95"/>
    </location>
</feature>
<dbReference type="OMA" id="REVNIRW"/>
<dbReference type="AlphaFoldDB" id="A0A2H3IV98"/>
<keyword evidence="3" id="KW-1185">Reference proteome</keyword>
<accession>A0A2H3IV98</accession>
<organism evidence="2 3">
    <name type="scientific">Wolfiporia cocos (strain MD-104)</name>
    <name type="common">Brown rot fungus</name>
    <dbReference type="NCBI Taxonomy" id="742152"/>
    <lineage>
        <taxon>Eukaryota</taxon>
        <taxon>Fungi</taxon>
        <taxon>Dikarya</taxon>
        <taxon>Basidiomycota</taxon>
        <taxon>Agaricomycotina</taxon>
        <taxon>Agaricomycetes</taxon>
        <taxon>Polyporales</taxon>
        <taxon>Phaeolaceae</taxon>
        <taxon>Wolfiporia</taxon>
    </lineage>
</organism>
<dbReference type="OrthoDB" id="198652at2759"/>
<proteinExistence type="predicted"/>
<protein>
    <recommendedName>
        <fullName evidence="1">LYR motif-containing protein Cup1-like N-terminal domain-containing protein</fullName>
    </recommendedName>
</protein>
<dbReference type="InterPro" id="IPR046896">
    <property type="entry name" value="Cup1-like_N"/>
</dbReference>
<reference evidence="2 3" key="1">
    <citation type="journal article" date="2012" name="Science">
        <title>The Paleozoic origin of enzymatic lignin decomposition reconstructed from 31 fungal genomes.</title>
        <authorList>
            <person name="Floudas D."/>
            <person name="Binder M."/>
            <person name="Riley R."/>
            <person name="Barry K."/>
            <person name="Blanchette R.A."/>
            <person name="Henrissat B."/>
            <person name="Martinez A.T."/>
            <person name="Otillar R."/>
            <person name="Spatafora J.W."/>
            <person name="Yadav J.S."/>
            <person name="Aerts A."/>
            <person name="Benoit I."/>
            <person name="Boyd A."/>
            <person name="Carlson A."/>
            <person name="Copeland A."/>
            <person name="Coutinho P.M."/>
            <person name="de Vries R.P."/>
            <person name="Ferreira P."/>
            <person name="Findley K."/>
            <person name="Foster B."/>
            <person name="Gaskell J."/>
            <person name="Glotzer D."/>
            <person name="Gorecki P."/>
            <person name="Heitman J."/>
            <person name="Hesse C."/>
            <person name="Hori C."/>
            <person name="Igarashi K."/>
            <person name="Jurgens J.A."/>
            <person name="Kallen N."/>
            <person name="Kersten P."/>
            <person name="Kohler A."/>
            <person name="Kuees U."/>
            <person name="Kumar T.K.A."/>
            <person name="Kuo A."/>
            <person name="LaButti K."/>
            <person name="Larrondo L.F."/>
            <person name="Lindquist E."/>
            <person name="Ling A."/>
            <person name="Lombard V."/>
            <person name="Lucas S."/>
            <person name="Lundell T."/>
            <person name="Martin R."/>
            <person name="McLaughlin D.J."/>
            <person name="Morgenstern I."/>
            <person name="Morin E."/>
            <person name="Murat C."/>
            <person name="Nagy L.G."/>
            <person name="Nolan M."/>
            <person name="Ohm R.A."/>
            <person name="Patyshakuliyeva A."/>
            <person name="Rokas A."/>
            <person name="Ruiz-Duenas F.J."/>
            <person name="Sabat G."/>
            <person name="Salamov A."/>
            <person name="Samejima M."/>
            <person name="Schmutz J."/>
            <person name="Slot J.C."/>
            <person name="St John F."/>
            <person name="Stenlid J."/>
            <person name="Sun H."/>
            <person name="Sun S."/>
            <person name="Syed K."/>
            <person name="Tsang A."/>
            <person name="Wiebenga A."/>
            <person name="Young D."/>
            <person name="Pisabarro A."/>
            <person name="Eastwood D.C."/>
            <person name="Martin F."/>
            <person name="Cullen D."/>
            <person name="Grigoriev I.V."/>
            <person name="Hibbett D.S."/>
        </authorList>
    </citation>
    <scope>NUCLEOTIDE SEQUENCE [LARGE SCALE GENOMIC DNA]</scope>
    <source>
        <strain evidence="2 3">MD-104</strain>
    </source>
</reference>
<name>A0A2H3IV98_WOLCO</name>
<gene>
    <name evidence="2" type="ORF">WOLCODRAFT_112802</name>
</gene>
<evidence type="ECO:0000259" key="1">
    <source>
        <dbReference type="Pfam" id="PF20263"/>
    </source>
</evidence>
<dbReference type="Pfam" id="PF20263">
    <property type="entry name" value="LYRM2-like"/>
    <property type="match status" value="1"/>
</dbReference>
<dbReference type="Proteomes" id="UP000218811">
    <property type="component" value="Unassembled WGS sequence"/>
</dbReference>
<evidence type="ECO:0000313" key="2">
    <source>
        <dbReference type="EMBL" id="PCH33922.1"/>
    </source>
</evidence>
<evidence type="ECO:0000313" key="3">
    <source>
        <dbReference type="Proteomes" id="UP000218811"/>
    </source>
</evidence>
<dbReference type="EMBL" id="KB467831">
    <property type="protein sequence ID" value="PCH33922.1"/>
    <property type="molecule type" value="Genomic_DNA"/>
</dbReference>
<sequence>MPSNQSAIFSLYRAFHRQIRVLPTEYLRQFFKIKLGDDVRALLQTSDRKLQSRKTKRVRKELQKMTLANQGNTEKFDHVLDLAYGRKGKLRWELMNYFLKDPGAPQPDAIIPAVPSSRPPVYSPELAALLTSPRAHKSSHLTPQALETPPTMPARADPYSEDARLLGPLSKRRQVNIRWRFFSNQKKRIYPPLQVNILEKTASGELQPRTDVDAVNRAGIRELGMQDIGVYEEVLALARPLTERDPVACRVRESLLEGSKSSLSPRFLQRRFAHLLGRLPLLTYSPPRSEGNEAVRPDPREGKYSVSLAPLARHADLKNSPARMEDADAIDIAWFESAQQADRLRQEAAKQQKRPRAER</sequence>